<organism evidence="1 2">
    <name type="scientific">Xylaria curta</name>
    <dbReference type="NCBI Taxonomy" id="42375"/>
    <lineage>
        <taxon>Eukaryota</taxon>
        <taxon>Fungi</taxon>
        <taxon>Dikarya</taxon>
        <taxon>Ascomycota</taxon>
        <taxon>Pezizomycotina</taxon>
        <taxon>Sordariomycetes</taxon>
        <taxon>Xylariomycetidae</taxon>
        <taxon>Xylariales</taxon>
        <taxon>Xylariaceae</taxon>
        <taxon>Xylaria</taxon>
    </lineage>
</organism>
<reference evidence="1" key="1">
    <citation type="submission" date="2022-10" db="EMBL/GenBank/DDBJ databases">
        <title>Genome Sequence of Xylaria curta.</title>
        <authorList>
            <person name="Buettner E."/>
        </authorList>
    </citation>
    <scope>NUCLEOTIDE SEQUENCE</scope>
    <source>
        <strain evidence="1">Babe10</strain>
    </source>
</reference>
<sequence length="78" mass="8764">MATPLVHLPEVERLSPACIRILGGNPGKFQLQGTNTYLVGTPSIYNRRDTTWTEFQDHAGQPGEPQPETPAQRRRDLH</sequence>
<evidence type="ECO:0000313" key="1">
    <source>
        <dbReference type="EMBL" id="KAJ2984664.1"/>
    </source>
</evidence>
<accession>A0ACC1P0T6</accession>
<proteinExistence type="predicted"/>
<keyword evidence="2" id="KW-1185">Reference proteome</keyword>
<comment type="caution">
    <text evidence="1">The sequence shown here is derived from an EMBL/GenBank/DDBJ whole genome shotgun (WGS) entry which is preliminary data.</text>
</comment>
<dbReference type="EMBL" id="JAPDGR010001249">
    <property type="protein sequence ID" value="KAJ2984664.1"/>
    <property type="molecule type" value="Genomic_DNA"/>
</dbReference>
<dbReference type="Proteomes" id="UP001143856">
    <property type="component" value="Unassembled WGS sequence"/>
</dbReference>
<gene>
    <name evidence="1" type="ORF">NUW58_g5942</name>
</gene>
<protein>
    <submittedName>
        <fullName evidence="1">Uncharacterized protein</fullName>
    </submittedName>
</protein>
<name>A0ACC1P0T6_9PEZI</name>
<evidence type="ECO:0000313" key="2">
    <source>
        <dbReference type="Proteomes" id="UP001143856"/>
    </source>
</evidence>